<dbReference type="NCBIfam" id="TIGR01636">
    <property type="entry name" value="phage_rinA"/>
    <property type="match status" value="1"/>
</dbReference>
<dbReference type="InterPro" id="IPR006523">
    <property type="entry name" value="RinA"/>
</dbReference>
<reference evidence="1 2" key="1">
    <citation type="submission" date="2017-06" db="EMBL/GenBank/DDBJ databases">
        <authorList>
            <person name="Kim H.J."/>
            <person name="Triplett B.A."/>
        </authorList>
    </citation>
    <scope>NUCLEOTIDE SEQUENCE [LARGE SCALE GENOMIC DNA]</scope>
    <source>
        <strain evidence="1 2">SCA</strain>
    </source>
</reference>
<name>A0A238ZT11_9FIRM</name>
<dbReference type="EMBL" id="FZOJ01000001">
    <property type="protein sequence ID" value="SNR85813.1"/>
    <property type="molecule type" value="Genomic_DNA"/>
</dbReference>
<keyword evidence="2" id="KW-1185">Reference proteome</keyword>
<dbReference type="Proteomes" id="UP000198304">
    <property type="component" value="Unassembled WGS sequence"/>
</dbReference>
<dbReference type="AlphaFoldDB" id="A0A238ZT11"/>
<protein>
    <submittedName>
        <fullName evidence="1">Phage transcriptional activator, RinA family</fullName>
    </submittedName>
</protein>
<evidence type="ECO:0000313" key="1">
    <source>
        <dbReference type="EMBL" id="SNR85813.1"/>
    </source>
</evidence>
<accession>A0A238ZT11</accession>
<proteinExistence type="predicted"/>
<evidence type="ECO:0000313" key="2">
    <source>
        <dbReference type="Proteomes" id="UP000198304"/>
    </source>
</evidence>
<dbReference type="OrthoDB" id="2735906at2"/>
<sequence length="177" mass="20693">MFCRSKGKRIRYKRVSYKRPANRIERHKGGMILRKEIKTYIEAELRFYHQTKKDLEEAKDDIRDAGVSEDNMGIRGSSISNVVESKSLRLITNKRIKKLEETIRSIDIVIGELDEHKYKLVELKYWTRPKLLSDMGIAKELNIDRATLYRWIDGILIAIAIELGLVEEPSLRQSCDI</sequence>
<organism evidence="1 2">
    <name type="scientific">Anaerovirgula multivorans</name>
    <dbReference type="NCBI Taxonomy" id="312168"/>
    <lineage>
        <taxon>Bacteria</taxon>
        <taxon>Bacillati</taxon>
        <taxon>Bacillota</taxon>
        <taxon>Clostridia</taxon>
        <taxon>Peptostreptococcales</taxon>
        <taxon>Natronincolaceae</taxon>
        <taxon>Anaerovirgula</taxon>
    </lineage>
</organism>
<gene>
    <name evidence="1" type="ORF">SAMN05446037_100152</name>
</gene>